<dbReference type="Pfam" id="PF00619">
    <property type="entry name" value="CARD"/>
    <property type="match status" value="1"/>
</dbReference>
<sequence>MDKLKSKKERLCELLSRDPSYILEQCGDILSMNEFKEVQKQSSAPEKMSMLLKIIIEKGGDHCETFWDILRQHQNHYGQLPQLLCSSTQGKDQSVHVQRQHHTRSALYLFYIYFQAHPLQQFLLTAAVLLP</sequence>
<keyword evidence="1" id="KW-1133">Transmembrane helix</keyword>
<accession>A0A665VFK8</accession>
<evidence type="ECO:0000259" key="2">
    <source>
        <dbReference type="Pfam" id="PF00619"/>
    </source>
</evidence>
<reference evidence="3" key="2">
    <citation type="submission" date="2025-08" db="UniProtKB">
        <authorList>
            <consortium name="Ensembl"/>
        </authorList>
    </citation>
    <scope>IDENTIFICATION</scope>
</reference>
<dbReference type="Gene3D" id="1.10.533.10">
    <property type="entry name" value="Death Domain, Fas"/>
    <property type="match status" value="1"/>
</dbReference>
<feature type="domain" description="CARD" evidence="2">
    <location>
        <begin position="2"/>
        <end position="77"/>
    </location>
</feature>
<evidence type="ECO:0000313" key="4">
    <source>
        <dbReference type="Proteomes" id="UP000472264"/>
    </source>
</evidence>
<evidence type="ECO:0000313" key="3">
    <source>
        <dbReference type="Ensembl" id="ENSENLP00000030466.1"/>
    </source>
</evidence>
<proteinExistence type="predicted"/>
<dbReference type="OMA" id="ETFWDIL"/>
<evidence type="ECO:0000256" key="1">
    <source>
        <dbReference type="SAM" id="Phobius"/>
    </source>
</evidence>
<dbReference type="Proteomes" id="UP000472264">
    <property type="component" value="Chromosome 21"/>
</dbReference>
<dbReference type="InterPro" id="IPR001315">
    <property type="entry name" value="CARD"/>
</dbReference>
<dbReference type="InParanoid" id="A0A665VFK8"/>
<dbReference type="CDD" id="cd01671">
    <property type="entry name" value="CARD"/>
    <property type="match status" value="1"/>
</dbReference>
<dbReference type="AlphaFoldDB" id="A0A665VFK8"/>
<dbReference type="SUPFAM" id="SSF47986">
    <property type="entry name" value="DEATH domain"/>
    <property type="match status" value="1"/>
</dbReference>
<organism evidence="3 4">
    <name type="scientific">Echeneis naucrates</name>
    <name type="common">Live sharksucker</name>
    <dbReference type="NCBI Taxonomy" id="173247"/>
    <lineage>
        <taxon>Eukaryota</taxon>
        <taxon>Metazoa</taxon>
        <taxon>Chordata</taxon>
        <taxon>Craniata</taxon>
        <taxon>Vertebrata</taxon>
        <taxon>Euteleostomi</taxon>
        <taxon>Actinopterygii</taxon>
        <taxon>Neopterygii</taxon>
        <taxon>Teleostei</taxon>
        <taxon>Neoteleostei</taxon>
        <taxon>Acanthomorphata</taxon>
        <taxon>Carangaria</taxon>
        <taxon>Carangiformes</taxon>
        <taxon>Echeneidae</taxon>
        <taxon>Echeneis</taxon>
    </lineage>
</organism>
<keyword evidence="4" id="KW-1185">Reference proteome</keyword>
<reference evidence="3" key="1">
    <citation type="submission" date="2021-04" db="EMBL/GenBank/DDBJ databases">
        <authorList>
            <consortium name="Wellcome Sanger Institute Data Sharing"/>
        </authorList>
    </citation>
    <scope>NUCLEOTIDE SEQUENCE [LARGE SCALE GENOMIC DNA]</scope>
</reference>
<keyword evidence="1" id="KW-0472">Membrane</keyword>
<reference evidence="3" key="3">
    <citation type="submission" date="2025-09" db="UniProtKB">
        <authorList>
            <consortium name="Ensembl"/>
        </authorList>
    </citation>
    <scope>IDENTIFICATION</scope>
</reference>
<protein>
    <recommendedName>
        <fullName evidence="2">CARD domain-containing protein</fullName>
    </recommendedName>
</protein>
<keyword evidence="1" id="KW-0812">Transmembrane</keyword>
<dbReference type="Ensembl" id="ENSENLT00000031349.1">
    <property type="protein sequence ID" value="ENSENLP00000030466.1"/>
    <property type="gene ID" value="ENSENLG00000013513.1"/>
</dbReference>
<feature type="transmembrane region" description="Helical" evidence="1">
    <location>
        <begin position="108"/>
        <end position="130"/>
    </location>
</feature>
<name>A0A665VFK8_ECHNA</name>
<dbReference type="InterPro" id="IPR011029">
    <property type="entry name" value="DEATH-like_dom_sf"/>
</dbReference>
<dbReference type="GO" id="GO:0042981">
    <property type="term" value="P:regulation of apoptotic process"/>
    <property type="evidence" value="ECO:0007669"/>
    <property type="project" value="InterPro"/>
</dbReference>